<evidence type="ECO:0000313" key="1">
    <source>
        <dbReference type="EMBL" id="SDP14733.1"/>
    </source>
</evidence>
<dbReference type="InterPro" id="IPR025457">
    <property type="entry name" value="DUF4277"/>
</dbReference>
<proteinExistence type="predicted"/>
<organism evidence="1 2">
    <name type="scientific">Clostridium gasigenes</name>
    <dbReference type="NCBI Taxonomy" id="94869"/>
    <lineage>
        <taxon>Bacteria</taxon>
        <taxon>Bacillati</taxon>
        <taxon>Bacillota</taxon>
        <taxon>Clostridia</taxon>
        <taxon>Eubacteriales</taxon>
        <taxon>Clostridiaceae</taxon>
        <taxon>Clostridium</taxon>
    </lineage>
</organism>
<protein>
    <submittedName>
        <fullName evidence="1">Uncharacterized protein</fullName>
    </submittedName>
</protein>
<reference evidence="1 2" key="1">
    <citation type="submission" date="2016-10" db="EMBL/GenBank/DDBJ databases">
        <authorList>
            <person name="de Groot N.N."/>
        </authorList>
    </citation>
    <scope>NUCLEOTIDE SEQUENCE [LARGE SCALE GENOMIC DNA]</scope>
    <source>
        <strain evidence="1 2">DSM 12272</strain>
    </source>
</reference>
<accession>A0A1H0QBI0</accession>
<sequence length="127" mass="14711">MSTDIEKIYTEKIGVLPMVAEYLMKMNFINAIDTIVEPLRSNTRRLSHGQTAFIVILFLICRPHCMYKVEQWVADTSYLKLLIPEIKGEYFTNDRITYTLKAIFNAKVKNLFSAQTINVIKAFNLDV</sequence>
<dbReference type="Proteomes" id="UP000198597">
    <property type="component" value="Unassembled WGS sequence"/>
</dbReference>
<evidence type="ECO:0000313" key="2">
    <source>
        <dbReference type="Proteomes" id="UP000198597"/>
    </source>
</evidence>
<dbReference type="RefSeq" id="WP_089967102.1">
    <property type="nucleotide sequence ID" value="NZ_FNJM01000002.1"/>
</dbReference>
<dbReference type="EMBL" id="FNJM01000002">
    <property type="protein sequence ID" value="SDP14733.1"/>
    <property type="molecule type" value="Genomic_DNA"/>
</dbReference>
<name>A0A1H0QBI0_9CLOT</name>
<dbReference type="AlphaFoldDB" id="A0A1H0QBI0"/>
<gene>
    <name evidence="1" type="ORF">SAMN04488529_102291</name>
</gene>
<dbReference type="Pfam" id="PF14104">
    <property type="entry name" value="DUF4277"/>
    <property type="match status" value="1"/>
</dbReference>
<keyword evidence="2" id="KW-1185">Reference proteome</keyword>